<name>A0ABM1N7T8_NICVS</name>
<keyword evidence="5 14" id="KW-0479">Metal-binding</keyword>
<feature type="domain" description="Cytochrome b5 heme-binding" evidence="15">
    <location>
        <begin position="5"/>
        <end position="83"/>
    </location>
</feature>
<keyword evidence="8" id="KW-0249">Electron transport</keyword>
<keyword evidence="3 14" id="KW-0349">Heme</keyword>
<dbReference type="PROSITE" id="PS50255">
    <property type="entry name" value="CYTOCHROME_B5_2"/>
    <property type="match status" value="1"/>
</dbReference>
<keyword evidence="9 14" id="KW-0408">Iron</keyword>
<sequence length="117" mass="13098">MEINVKYFKFEEISKRNGKNGNKTWIVVKDIVYDVTPYLLEHPGGSELITDWGGKEATKPFEEGGHSSYAKSILVKYKIGELHPNERGLKDEPVGLESGSSNGPCCFIRLLTCGFCR</sequence>
<gene>
    <name evidence="17" type="primary">LOC108567126</name>
</gene>
<organism evidence="16 17">
    <name type="scientific">Nicrophorus vespilloides</name>
    <name type="common">Boreal carrion beetle</name>
    <dbReference type="NCBI Taxonomy" id="110193"/>
    <lineage>
        <taxon>Eukaryota</taxon>
        <taxon>Metazoa</taxon>
        <taxon>Ecdysozoa</taxon>
        <taxon>Arthropoda</taxon>
        <taxon>Hexapoda</taxon>
        <taxon>Insecta</taxon>
        <taxon>Pterygota</taxon>
        <taxon>Neoptera</taxon>
        <taxon>Endopterygota</taxon>
        <taxon>Coleoptera</taxon>
        <taxon>Polyphaga</taxon>
        <taxon>Staphyliniformia</taxon>
        <taxon>Silphidae</taxon>
        <taxon>Nicrophorinae</taxon>
        <taxon>Nicrophorus</taxon>
    </lineage>
</organism>
<dbReference type="InterPro" id="IPR036400">
    <property type="entry name" value="Cyt_B5-like_heme/steroid_sf"/>
</dbReference>
<comment type="similarity">
    <text evidence="12 14">Belongs to the cytochrome b5 family.</text>
</comment>
<keyword evidence="6" id="KW-0256">Endoplasmic reticulum</keyword>
<evidence type="ECO:0000313" key="17">
    <source>
        <dbReference type="RefSeq" id="XP_017782888.1"/>
    </source>
</evidence>
<keyword evidence="4" id="KW-0812">Transmembrane</keyword>
<evidence type="ECO:0000256" key="3">
    <source>
        <dbReference type="ARBA" id="ARBA00022617"/>
    </source>
</evidence>
<reference evidence="17" key="1">
    <citation type="submission" date="2025-08" db="UniProtKB">
        <authorList>
            <consortium name="RefSeq"/>
        </authorList>
    </citation>
    <scope>IDENTIFICATION</scope>
    <source>
        <tissue evidence="17">Whole Larva</tissue>
    </source>
</reference>
<dbReference type="Gene3D" id="3.10.120.10">
    <property type="entry name" value="Cytochrome b5-like heme/steroid binding domain"/>
    <property type="match status" value="1"/>
</dbReference>
<dbReference type="PRINTS" id="PR00363">
    <property type="entry name" value="CYTOCHROMEB5"/>
</dbReference>
<dbReference type="SMART" id="SM01117">
    <property type="entry name" value="Cyt-b5"/>
    <property type="match status" value="1"/>
</dbReference>
<evidence type="ECO:0000256" key="12">
    <source>
        <dbReference type="ARBA" id="ARBA00038168"/>
    </source>
</evidence>
<dbReference type="Pfam" id="PF00173">
    <property type="entry name" value="Cyt-b5"/>
    <property type="match status" value="1"/>
</dbReference>
<dbReference type="InterPro" id="IPR001199">
    <property type="entry name" value="Cyt_B5-like_heme/steroid-bd"/>
</dbReference>
<evidence type="ECO:0000259" key="15">
    <source>
        <dbReference type="PROSITE" id="PS50255"/>
    </source>
</evidence>
<proteinExistence type="inferred from homology"/>
<dbReference type="PANTHER" id="PTHR19359:SF150">
    <property type="entry name" value="CYTOCHROME B5"/>
    <property type="match status" value="1"/>
</dbReference>
<evidence type="ECO:0000256" key="6">
    <source>
        <dbReference type="ARBA" id="ARBA00022824"/>
    </source>
</evidence>
<dbReference type="PANTHER" id="PTHR19359">
    <property type="entry name" value="CYTOCHROME B5"/>
    <property type="match status" value="1"/>
</dbReference>
<evidence type="ECO:0000256" key="9">
    <source>
        <dbReference type="ARBA" id="ARBA00023004"/>
    </source>
</evidence>
<keyword evidence="2" id="KW-0813">Transport</keyword>
<protein>
    <recommendedName>
        <fullName evidence="13">Cytochrome b5</fullName>
    </recommendedName>
</protein>
<keyword evidence="7" id="KW-0492">Microsome</keyword>
<dbReference type="RefSeq" id="XP_017782888.1">
    <property type="nucleotide sequence ID" value="XM_017927399.1"/>
</dbReference>
<keyword evidence="16" id="KW-1185">Reference proteome</keyword>
<dbReference type="PROSITE" id="PS00191">
    <property type="entry name" value="CYTOCHROME_B5_1"/>
    <property type="match status" value="1"/>
</dbReference>
<evidence type="ECO:0000256" key="8">
    <source>
        <dbReference type="ARBA" id="ARBA00022982"/>
    </source>
</evidence>
<evidence type="ECO:0000256" key="14">
    <source>
        <dbReference type="RuleBase" id="RU362121"/>
    </source>
</evidence>
<keyword evidence="10" id="KW-0472">Membrane</keyword>
<evidence type="ECO:0000256" key="1">
    <source>
        <dbReference type="ARBA" id="ARBA00004131"/>
    </source>
</evidence>
<evidence type="ECO:0000256" key="11">
    <source>
        <dbReference type="ARBA" id="ARBA00037877"/>
    </source>
</evidence>
<dbReference type="GeneID" id="108567126"/>
<evidence type="ECO:0000256" key="5">
    <source>
        <dbReference type="ARBA" id="ARBA00022723"/>
    </source>
</evidence>
<evidence type="ECO:0000313" key="16">
    <source>
        <dbReference type="Proteomes" id="UP000695000"/>
    </source>
</evidence>
<evidence type="ECO:0000256" key="4">
    <source>
        <dbReference type="ARBA" id="ARBA00022692"/>
    </source>
</evidence>
<dbReference type="InterPro" id="IPR018506">
    <property type="entry name" value="Cyt_B5_heme-BS"/>
</dbReference>
<comment type="subcellular location">
    <subcellularLocation>
        <location evidence="1">Endoplasmic reticulum membrane</location>
        <topology evidence="1">Single-pass membrane protein</topology>
        <orientation evidence="1">Cytoplasmic side</orientation>
    </subcellularLocation>
    <subcellularLocation>
        <location evidence="11">Microsome membrane</location>
        <topology evidence="11">Single-pass membrane protein</topology>
        <orientation evidence="11">Cytoplasmic side</orientation>
    </subcellularLocation>
</comment>
<accession>A0ABM1N7T8</accession>
<evidence type="ECO:0000256" key="2">
    <source>
        <dbReference type="ARBA" id="ARBA00022448"/>
    </source>
</evidence>
<dbReference type="Proteomes" id="UP000695000">
    <property type="component" value="Unplaced"/>
</dbReference>
<dbReference type="SUPFAM" id="SSF55856">
    <property type="entry name" value="Cytochrome b5-like heme/steroid binding domain"/>
    <property type="match status" value="1"/>
</dbReference>
<evidence type="ECO:0000256" key="7">
    <source>
        <dbReference type="ARBA" id="ARBA00022848"/>
    </source>
</evidence>
<evidence type="ECO:0000256" key="10">
    <source>
        <dbReference type="ARBA" id="ARBA00023136"/>
    </source>
</evidence>
<dbReference type="InterPro" id="IPR050668">
    <property type="entry name" value="Cytochrome_b5"/>
</dbReference>
<evidence type="ECO:0000256" key="13">
    <source>
        <dbReference type="ARBA" id="ARBA00039806"/>
    </source>
</evidence>